<comment type="caution">
    <text evidence="1">The sequence shown here is derived from an EMBL/GenBank/DDBJ whole genome shotgun (WGS) entry which is preliminary data.</text>
</comment>
<keyword evidence="2" id="KW-1185">Reference proteome</keyword>
<protein>
    <submittedName>
        <fullName evidence="1">Uncharacterized protein</fullName>
    </submittedName>
</protein>
<organism evidence="1 2">
    <name type="scientific">Solimonas terrae</name>
    <dbReference type="NCBI Taxonomy" id="1396819"/>
    <lineage>
        <taxon>Bacteria</taxon>
        <taxon>Pseudomonadati</taxon>
        <taxon>Pseudomonadota</taxon>
        <taxon>Gammaproteobacteria</taxon>
        <taxon>Nevskiales</taxon>
        <taxon>Nevskiaceae</taxon>
        <taxon>Solimonas</taxon>
    </lineage>
</organism>
<gene>
    <name evidence="1" type="ORF">G7Y85_01590</name>
</gene>
<evidence type="ECO:0000313" key="2">
    <source>
        <dbReference type="Proteomes" id="UP000472676"/>
    </source>
</evidence>
<evidence type="ECO:0000313" key="1">
    <source>
        <dbReference type="EMBL" id="NGY03450.1"/>
    </source>
</evidence>
<sequence length="125" mass="14074">MNEIIEGPCRPLAFRAVRRRDVGDILGRGDSTVSLDVARGLLPPPAKYGRNSFWLESEIIEIAEARLRGAADDEIREIVRRQIAERDTPEQRELRIADRQRGIELGKLSAAARKARRIQCAEAIT</sequence>
<accession>A0A6M2BMC2</accession>
<name>A0A6M2BMC2_9GAMM</name>
<dbReference type="Proteomes" id="UP000472676">
    <property type="component" value="Unassembled WGS sequence"/>
</dbReference>
<dbReference type="EMBL" id="JAAMOW010000001">
    <property type="protein sequence ID" value="NGY03450.1"/>
    <property type="molecule type" value="Genomic_DNA"/>
</dbReference>
<reference evidence="1 2" key="1">
    <citation type="journal article" date="2014" name="Int. J. Syst. Evol. Microbiol.">
        <title>Solimonas terrae sp. nov., isolated from soil.</title>
        <authorList>
            <person name="Kim S.J."/>
            <person name="Moon J.Y."/>
            <person name="Weon H.Y."/>
            <person name="Ahn J.H."/>
            <person name="Chen W.M."/>
            <person name="Kwon S.W."/>
        </authorList>
    </citation>
    <scope>NUCLEOTIDE SEQUENCE [LARGE SCALE GENOMIC DNA]</scope>
    <source>
        <strain evidence="1 2">KIS83-12</strain>
    </source>
</reference>
<dbReference type="RefSeq" id="WP_166250868.1">
    <property type="nucleotide sequence ID" value="NZ_JAAMOW010000001.1"/>
</dbReference>
<proteinExistence type="predicted"/>
<dbReference type="AlphaFoldDB" id="A0A6M2BMC2"/>